<evidence type="ECO:0000256" key="1">
    <source>
        <dbReference type="SAM" id="MobiDB-lite"/>
    </source>
</evidence>
<protein>
    <submittedName>
        <fullName evidence="3">SPOSA6832_03397-mRNA-1:cds</fullName>
    </submittedName>
</protein>
<name>A0A0D6EPA3_SPOSA</name>
<sequence>MPAPPLSTAHHGKAPALPQELPSDLPFDDAEFDRILNQEASQVTREAEVLRVLAAFKLNPYEVLELDWMPAAGITDADIQRNYRKKSLLIHPDKLKHPRGIEAFDLLKKASTELTDSTKRKPLDETIQDARMLVLREVGLKPDVPDDHEKLRAMRDPDLRERVRRKIKEILIDDELRRRRVQKMTMIAEGAEAKRVEDAAEARKRKLEDDKRWEDTREDRVTDWRKFQHPKKKKAKKTNVLG</sequence>
<dbReference type="PANTHER" id="PTHR46620">
    <property type="entry name" value="J DOMAIN-CONTAINING PROTEIN SPF31"/>
    <property type="match status" value="1"/>
</dbReference>
<feature type="region of interest" description="Disordered" evidence="1">
    <location>
        <begin position="1"/>
        <end position="23"/>
    </location>
</feature>
<dbReference type="Pfam" id="PF00226">
    <property type="entry name" value="DnaJ"/>
    <property type="match status" value="1"/>
</dbReference>
<evidence type="ECO:0000313" key="3">
    <source>
        <dbReference type="EMBL" id="CEQ41676.1"/>
    </source>
</evidence>
<dbReference type="SUPFAM" id="SSF46565">
    <property type="entry name" value="Chaperone J-domain"/>
    <property type="match status" value="1"/>
</dbReference>
<dbReference type="Gene3D" id="1.10.287.110">
    <property type="entry name" value="DnaJ domain"/>
    <property type="match status" value="1"/>
</dbReference>
<dbReference type="PANTHER" id="PTHR46620:SF1">
    <property type="entry name" value="J DOMAIN-CONTAINING PROTEIN SPF31"/>
    <property type="match status" value="1"/>
</dbReference>
<dbReference type="CDD" id="cd06257">
    <property type="entry name" value="DnaJ"/>
    <property type="match status" value="1"/>
</dbReference>
<organism evidence="3 4">
    <name type="scientific">Sporidiobolus salmonicolor</name>
    <name type="common">Yeast-like fungus</name>
    <name type="synonym">Sporobolomyces salmonicolor</name>
    <dbReference type="NCBI Taxonomy" id="5005"/>
    <lineage>
        <taxon>Eukaryota</taxon>
        <taxon>Fungi</taxon>
        <taxon>Dikarya</taxon>
        <taxon>Basidiomycota</taxon>
        <taxon>Pucciniomycotina</taxon>
        <taxon>Microbotryomycetes</taxon>
        <taxon>Sporidiobolales</taxon>
        <taxon>Sporidiobolaceae</taxon>
        <taxon>Sporobolomyces</taxon>
    </lineage>
</organism>
<dbReference type="EMBL" id="CENE01000016">
    <property type="protein sequence ID" value="CEQ41676.1"/>
    <property type="molecule type" value="Genomic_DNA"/>
</dbReference>
<feature type="compositionally biased region" description="Basic and acidic residues" evidence="1">
    <location>
        <begin position="192"/>
        <end position="226"/>
    </location>
</feature>
<dbReference type="Proteomes" id="UP000243876">
    <property type="component" value="Unassembled WGS sequence"/>
</dbReference>
<accession>A0A0D6EPA3</accession>
<dbReference type="InterPro" id="IPR001623">
    <property type="entry name" value="DnaJ_domain"/>
</dbReference>
<feature type="domain" description="J" evidence="2">
    <location>
        <begin position="59"/>
        <end position="127"/>
    </location>
</feature>
<evidence type="ECO:0000313" key="4">
    <source>
        <dbReference type="Proteomes" id="UP000243876"/>
    </source>
</evidence>
<evidence type="ECO:0000259" key="2">
    <source>
        <dbReference type="PROSITE" id="PS50076"/>
    </source>
</evidence>
<dbReference type="InterPro" id="IPR036869">
    <property type="entry name" value="J_dom_sf"/>
</dbReference>
<dbReference type="OrthoDB" id="342454at2759"/>
<feature type="region of interest" description="Disordered" evidence="1">
    <location>
        <begin position="192"/>
        <end position="242"/>
    </location>
</feature>
<proteinExistence type="predicted"/>
<dbReference type="AlphaFoldDB" id="A0A0D6EPA3"/>
<gene>
    <name evidence="3" type="primary">SPOSA6832_03397</name>
</gene>
<dbReference type="SMART" id="SM00271">
    <property type="entry name" value="DnaJ"/>
    <property type="match status" value="1"/>
</dbReference>
<feature type="compositionally biased region" description="Basic residues" evidence="1">
    <location>
        <begin position="227"/>
        <end position="242"/>
    </location>
</feature>
<keyword evidence="4" id="KW-1185">Reference proteome</keyword>
<dbReference type="PROSITE" id="PS50076">
    <property type="entry name" value="DNAJ_2"/>
    <property type="match status" value="1"/>
</dbReference>
<reference evidence="4" key="1">
    <citation type="submission" date="2015-02" db="EMBL/GenBank/DDBJ databases">
        <authorList>
            <person name="Gon?alves P."/>
        </authorList>
    </citation>
    <scope>NUCLEOTIDE SEQUENCE [LARGE SCALE GENOMIC DNA]</scope>
</reference>